<feature type="signal peptide" evidence="1">
    <location>
        <begin position="1"/>
        <end position="34"/>
    </location>
</feature>
<gene>
    <name evidence="2" type="ORF">Rhe02_15260</name>
</gene>
<evidence type="ECO:0000313" key="3">
    <source>
        <dbReference type="Proteomes" id="UP000612899"/>
    </source>
</evidence>
<accession>A0A8J3VDD1</accession>
<keyword evidence="3" id="KW-1185">Reference proteome</keyword>
<dbReference type="AlphaFoldDB" id="A0A8J3VDD1"/>
<evidence type="ECO:0000313" key="2">
    <source>
        <dbReference type="EMBL" id="GIH03459.1"/>
    </source>
</evidence>
<sequence length="146" mass="15356">MARSGVMLRRIVMATVVVIAASVASVAVPTGATAGPDISGTWQSVDREGVPQTMTLVHSPDQKAYRIQAESPKFAACGGMEASASGIGTMSADDRSLVAELQVTCMVNRMPVCAFEAKTVFNFEGDGALRDEFASAWQRTAEPGKD</sequence>
<keyword evidence="1" id="KW-0732">Signal</keyword>
<comment type="caution">
    <text evidence="2">The sequence shown here is derived from an EMBL/GenBank/DDBJ whole genome shotgun (WGS) entry which is preliminary data.</text>
</comment>
<dbReference type="EMBL" id="BONY01000007">
    <property type="protein sequence ID" value="GIH03459.1"/>
    <property type="molecule type" value="Genomic_DNA"/>
</dbReference>
<proteinExistence type="predicted"/>
<reference evidence="2" key="1">
    <citation type="submission" date="2021-01" db="EMBL/GenBank/DDBJ databases">
        <title>Whole genome shotgun sequence of Rhizocola hellebori NBRC 109834.</title>
        <authorList>
            <person name="Komaki H."/>
            <person name="Tamura T."/>
        </authorList>
    </citation>
    <scope>NUCLEOTIDE SEQUENCE</scope>
    <source>
        <strain evidence="2">NBRC 109834</strain>
    </source>
</reference>
<dbReference type="Proteomes" id="UP000612899">
    <property type="component" value="Unassembled WGS sequence"/>
</dbReference>
<name>A0A8J3VDD1_9ACTN</name>
<evidence type="ECO:0008006" key="4">
    <source>
        <dbReference type="Google" id="ProtNLM"/>
    </source>
</evidence>
<dbReference type="RefSeq" id="WP_203907366.1">
    <property type="nucleotide sequence ID" value="NZ_BONY01000007.1"/>
</dbReference>
<evidence type="ECO:0000256" key="1">
    <source>
        <dbReference type="SAM" id="SignalP"/>
    </source>
</evidence>
<feature type="chain" id="PRO_5035174148" description="DUF3617 family protein" evidence="1">
    <location>
        <begin position="35"/>
        <end position="146"/>
    </location>
</feature>
<organism evidence="2 3">
    <name type="scientific">Rhizocola hellebori</name>
    <dbReference type="NCBI Taxonomy" id="1392758"/>
    <lineage>
        <taxon>Bacteria</taxon>
        <taxon>Bacillati</taxon>
        <taxon>Actinomycetota</taxon>
        <taxon>Actinomycetes</taxon>
        <taxon>Micromonosporales</taxon>
        <taxon>Micromonosporaceae</taxon>
        <taxon>Rhizocola</taxon>
    </lineage>
</organism>
<protein>
    <recommendedName>
        <fullName evidence="4">DUF3617 family protein</fullName>
    </recommendedName>
</protein>